<evidence type="ECO:0000256" key="2">
    <source>
        <dbReference type="SAM" id="Phobius"/>
    </source>
</evidence>
<comment type="caution">
    <text evidence="4">The sequence shown here is derived from an EMBL/GenBank/DDBJ whole genome shotgun (WGS) entry which is preliminary data.</text>
</comment>
<dbReference type="PROSITE" id="PS50076">
    <property type="entry name" value="DNAJ_2"/>
    <property type="match status" value="1"/>
</dbReference>
<evidence type="ECO:0000259" key="3">
    <source>
        <dbReference type="PROSITE" id="PS50076"/>
    </source>
</evidence>
<dbReference type="Gene3D" id="1.10.287.110">
    <property type="entry name" value="DnaJ domain"/>
    <property type="match status" value="1"/>
</dbReference>
<dbReference type="PRINTS" id="PR00625">
    <property type="entry name" value="JDOMAIN"/>
</dbReference>
<feature type="transmembrane region" description="Helical" evidence="2">
    <location>
        <begin position="189"/>
        <end position="213"/>
    </location>
</feature>
<proteinExistence type="predicted"/>
<dbReference type="Proteomes" id="UP001209878">
    <property type="component" value="Unassembled WGS sequence"/>
</dbReference>
<evidence type="ECO:0000256" key="1">
    <source>
        <dbReference type="SAM" id="MobiDB-lite"/>
    </source>
</evidence>
<dbReference type="CDD" id="cd06257">
    <property type="entry name" value="DnaJ"/>
    <property type="match status" value="1"/>
</dbReference>
<sequence length="284" mass="32067">MLLLLEVRTARCASCLHSVRTGWLLHSLASRQIHQSSAVAAKKTHYERLGVKKNATQTEIKDAFLKISKEIHPDMNPDDPTNHDKFVKLNEAYMVLSNVLAKREYDSSIARTLFEQQRRASTMHGTHSAGSSHAPGSNAAKPGYDEDDAQPFYDETLWHMRDKSKDYNAFYPEDSYYGVKGVKRMSNRVGLIGCAIIMVIGMTGFYVALRFVLATLRGATHSNDHRFSTNKVKEVKEKVDQVNYGYLQEARARARQHGNARQLEIMAARFEADSKAREAALDED</sequence>
<dbReference type="AlphaFoldDB" id="A0AAD9UL37"/>
<feature type="compositionally biased region" description="Polar residues" evidence="1">
    <location>
        <begin position="120"/>
        <end position="135"/>
    </location>
</feature>
<dbReference type="InterPro" id="IPR052763">
    <property type="entry name" value="DnaJ_C4"/>
</dbReference>
<dbReference type="InterPro" id="IPR036869">
    <property type="entry name" value="J_dom_sf"/>
</dbReference>
<dbReference type="EMBL" id="JAODUO010000015">
    <property type="protein sequence ID" value="KAK2193242.1"/>
    <property type="molecule type" value="Genomic_DNA"/>
</dbReference>
<keyword evidence="2" id="KW-0472">Membrane</keyword>
<name>A0AAD9UL37_RIDPI</name>
<evidence type="ECO:0000313" key="4">
    <source>
        <dbReference type="EMBL" id="KAK2193242.1"/>
    </source>
</evidence>
<accession>A0AAD9UL37</accession>
<dbReference type="SMART" id="SM00271">
    <property type="entry name" value="DnaJ"/>
    <property type="match status" value="1"/>
</dbReference>
<keyword evidence="2" id="KW-1133">Transmembrane helix</keyword>
<feature type="region of interest" description="Disordered" evidence="1">
    <location>
        <begin position="120"/>
        <end position="145"/>
    </location>
</feature>
<feature type="domain" description="J" evidence="3">
    <location>
        <begin position="44"/>
        <end position="109"/>
    </location>
</feature>
<protein>
    <recommendedName>
        <fullName evidence="3">J domain-containing protein</fullName>
    </recommendedName>
</protein>
<keyword evidence="5" id="KW-1185">Reference proteome</keyword>
<gene>
    <name evidence="4" type="ORF">NP493_16g04028</name>
</gene>
<dbReference type="InterPro" id="IPR001623">
    <property type="entry name" value="DnaJ_domain"/>
</dbReference>
<keyword evidence="2" id="KW-0812">Transmembrane</keyword>
<dbReference type="PANTHER" id="PTHR44825:SF1">
    <property type="entry name" value="DNAJ HOMOLOG SUBFAMILY C MEMBER 4"/>
    <property type="match status" value="1"/>
</dbReference>
<evidence type="ECO:0000313" key="5">
    <source>
        <dbReference type="Proteomes" id="UP001209878"/>
    </source>
</evidence>
<dbReference type="SUPFAM" id="SSF46565">
    <property type="entry name" value="Chaperone J-domain"/>
    <property type="match status" value="1"/>
</dbReference>
<dbReference type="Pfam" id="PF00226">
    <property type="entry name" value="DnaJ"/>
    <property type="match status" value="1"/>
</dbReference>
<reference evidence="4" key="1">
    <citation type="journal article" date="2023" name="Mol. Biol. Evol.">
        <title>Third-Generation Sequencing Reveals the Adaptive Role of the Epigenome in Three Deep-Sea Polychaetes.</title>
        <authorList>
            <person name="Perez M."/>
            <person name="Aroh O."/>
            <person name="Sun Y."/>
            <person name="Lan Y."/>
            <person name="Juniper S.K."/>
            <person name="Young C.R."/>
            <person name="Angers B."/>
            <person name="Qian P.Y."/>
        </authorList>
    </citation>
    <scope>NUCLEOTIDE SEQUENCE</scope>
    <source>
        <strain evidence="4">R07B-5</strain>
    </source>
</reference>
<organism evidence="4 5">
    <name type="scientific">Ridgeia piscesae</name>
    <name type="common">Tubeworm</name>
    <dbReference type="NCBI Taxonomy" id="27915"/>
    <lineage>
        <taxon>Eukaryota</taxon>
        <taxon>Metazoa</taxon>
        <taxon>Spiralia</taxon>
        <taxon>Lophotrochozoa</taxon>
        <taxon>Annelida</taxon>
        <taxon>Polychaeta</taxon>
        <taxon>Sedentaria</taxon>
        <taxon>Canalipalpata</taxon>
        <taxon>Sabellida</taxon>
        <taxon>Siboglinidae</taxon>
        <taxon>Ridgeia</taxon>
    </lineage>
</organism>
<dbReference type="PANTHER" id="PTHR44825">
    <property type="match status" value="1"/>
</dbReference>